<dbReference type="InterPro" id="IPR029069">
    <property type="entry name" value="HotDog_dom_sf"/>
</dbReference>
<protein>
    <submittedName>
        <fullName evidence="3">Acyl-CoA thioesterase</fullName>
    </submittedName>
</protein>
<proteinExistence type="inferred from homology"/>
<dbReference type="GO" id="GO:0047617">
    <property type="term" value="F:fatty acyl-CoA hydrolase activity"/>
    <property type="evidence" value="ECO:0007669"/>
    <property type="project" value="TreeGrafter"/>
</dbReference>
<organism evidence="3 4">
    <name type="scientific">Dissulfurirhabdus thermomarina</name>
    <dbReference type="NCBI Taxonomy" id="1765737"/>
    <lineage>
        <taxon>Bacteria</taxon>
        <taxon>Deltaproteobacteria</taxon>
        <taxon>Dissulfurirhabdaceae</taxon>
        <taxon>Dissulfurirhabdus</taxon>
    </lineage>
</organism>
<dbReference type="InterPro" id="IPR050563">
    <property type="entry name" value="4-hydroxybenzoyl-CoA_TE"/>
</dbReference>
<keyword evidence="4" id="KW-1185">Reference proteome</keyword>
<evidence type="ECO:0000313" key="3">
    <source>
        <dbReference type="EMBL" id="NDY41302.1"/>
    </source>
</evidence>
<accession>A0A6N9TJ71</accession>
<dbReference type="Gene3D" id="3.10.129.10">
    <property type="entry name" value="Hotdog Thioesterase"/>
    <property type="match status" value="1"/>
</dbReference>
<keyword evidence="2" id="KW-0378">Hydrolase</keyword>
<comment type="similarity">
    <text evidence="1">Belongs to the 4-hydroxybenzoyl-CoA thioesterase family.</text>
</comment>
<dbReference type="PANTHER" id="PTHR31793:SF27">
    <property type="entry name" value="NOVEL THIOESTERASE SUPERFAMILY DOMAIN AND SAPOSIN A-TYPE DOMAIN CONTAINING PROTEIN (0610012H03RIK)"/>
    <property type="match status" value="1"/>
</dbReference>
<evidence type="ECO:0000256" key="2">
    <source>
        <dbReference type="ARBA" id="ARBA00022801"/>
    </source>
</evidence>
<dbReference type="EMBL" id="JAAGRR010000001">
    <property type="protein sequence ID" value="NDY41302.1"/>
    <property type="molecule type" value="Genomic_DNA"/>
</dbReference>
<dbReference type="Proteomes" id="UP000469346">
    <property type="component" value="Unassembled WGS sequence"/>
</dbReference>
<dbReference type="RefSeq" id="WP_163297446.1">
    <property type="nucleotide sequence ID" value="NZ_JAAGRR010000001.1"/>
</dbReference>
<dbReference type="CDD" id="cd00586">
    <property type="entry name" value="4HBT"/>
    <property type="match status" value="1"/>
</dbReference>
<name>A0A6N9TJ71_DISTH</name>
<reference evidence="3 4" key="1">
    <citation type="submission" date="2020-02" db="EMBL/GenBank/DDBJ databases">
        <title>Comparative genomics of sulfur disproportionating microorganisms.</title>
        <authorList>
            <person name="Ward L.M."/>
            <person name="Bertran E."/>
            <person name="Johnston D.T."/>
        </authorList>
    </citation>
    <scope>NUCLEOTIDE SEQUENCE [LARGE SCALE GENOMIC DNA]</scope>
    <source>
        <strain evidence="3 4">DSM 100025</strain>
    </source>
</reference>
<evidence type="ECO:0000256" key="1">
    <source>
        <dbReference type="ARBA" id="ARBA00005953"/>
    </source>
</evidence>
<comment type="caution">
    <text evidence="3">The sequence shown here is derived from an EMBL/GenBank/DDBJ whole genome shotgun (WGS) entry which is preliminary data.</text>
</comment>
<dbReference type="Pfam" id="PF13279">
    <property type="entry name" value="4HBT_2"/>
    <property type="match status" value="1"/>
</dbReference>
<dbReference type="AlphaFoldDB" id="A0A6N9TJ71"/>
<dbReference type="SUPFAM" id="SSF54637">
    <property type="entry name" value="Thioesterase/thiol ester dehydrase-isomerase"/>
    <property type="match status" value="1"/>
</dbReference>
<dbReference type="PANTHER" id="PTHR31793">
    <property type="entry name" value="4-HYDROXYBENZOYL-COA THIOESTERASE FAMILY MEMBER"/>
    <property type="match status" value="1"/>
</dbReference>
<sequence>MRWFETTLRVRFNEVDPWGVVWYANYFAYVEAARAELLDRFRLLPGELRRLGFTAPVIRVRADYKAPARFHDRLRVRLGLRPSEAAKLVFRFRIDREADAARIMEGETEQVLLRDGSILVYKLKGPLKERIEAMSRWFEGDVTA</sequence>
<gene>
    <name evidence="3" type="ORF">G3N55_00360</name>
</gene>
<evidence type="ECO:0000313" key="4">
    <source>
        <dbReference type="Proteomes" id="UP000469346"/>
    </source>
</evidence>